<proteinExistence type="predicted"/>
<dbReference type="AlphaFoldDB" id="A0A7W4WBQ0"/>
<accession>A0A7W4WBQ0</accession>
<dbReference type="SUPFAM" id="SSF51182">
    <property type="entry name" value="RmlC-like cupins"/>
    <property type="match status" value="1"/>
</dbReference>
<evidence type="ECO:0000313" key="1">
    <source>
        <dbReference type="EMBL" id="MBB3060758.1"/>
    </source>
</evidence>
<protein>
    <submittedName>
        <fullName evidence="1">Uncharacterized protein</fullName>
    </submittedName>
</protein>
<gene>
    <name evidence="1" type="ORF">FHS09_001578</name>
</gene>
<dbReference type="InterPro" id="IPR011051">
    <property type="entry name" value="RmlC_Cupin_sf"/>
</dbReference>
<dbReference type="EMBL" id="JACHWZ010000006">
    <property type="protein sequence ID" value="MBB3060758.1"/>
    <property type="molecule type" value="Genomic_DNA"/>
</dbReference>
<sequence length="455" mass="51328">MLVDTLLRIPVVLLQVVDHPSPETCLDQLLAVRDQAPFSLAVRFVHCQYYLPGEPELPLLALFWRETGGGPVYAAVGKKTEPGEGEDAWQLAERLQLPVFDLGAPLPLQPVSVPKPWGREIWYSGIEQRGQSGVGELGRQVPLPWLLAALPRRFAAGDERGINLLKILDPLPDEVYGDLYFEMHEEKREIYIVTRVDPRAWPDGRGAIRFGFNQRRRREMGPDESFLAAYRKAVVEYRLVREDVDHRFDILREREGYDANEPLPAELLKAWADQLPRELHEEEERLRTAMDSFTALRPLEVGDVISVPTYTPHSLQHGVRTVEFQTPVYERKILSFAQKVLTQGHWDTEEALAKVQLDTPEQAPFLELESDDHFVRERIVDFADFTVDRIRFFAPGDYHLDGGKSYLIAMVVGGELKLGGIPAEAETAWLLASGVAMDVVSAVAGAALLVAEPKR</sequence>
<organism evidence="1 2">
    <name type="scientific">Microbulbifer rhizosphaerae</name>
    <dbReference type="NCBI Taxonomy" id="1562603"/>
    <lineage>
        <taxon>Bacteria</taxon>
        <taxon>Pseudomonadati</taxon>
        <taxon>Pseudomonadota</taxon>
        <taxon>Gammaproteobacteria</taxon>
        <taxon>Cellvibrionales</taxon>
        <taxon>Microbulbiferaceae</taxon>
        <taxon>Microbulbifer</taxon>
    </lineage>
</organism>
<dbReference type="Proteomes" id="UP000535937">
    <property type="component" value="Unassembled WGS sequence"/>
</dbReference>
<comment type="caution">
    <text evidence="1">The sequence shown here is derived from an EMBL/GenBank/DDBJ whole genome shotgun (WGS) entry which is preliminary data.</text>
</comment>
<reference evidence="1 2" key="1">
    <citation type="submission" date="2020-08" db="EMBL/GenBank/DDBJ databases">
        <title>Genomic Encyclopedia of Type Strains, Phase III (KMG-III): the genomes of soil and plant-associated and newly described type strains.</title>
        <authorList>
            <person name="Whitman W."/>
        </authorList>
    </citation>
    <scope>NUCLEOTIDE SEQUENCE [LARGE SCALE GENOMIC DNA]</scope>
    <source>
        <strain evidence="1 2">CECT 8799</strain>
    </source>
</reference>
<keyword evidence="2" id="KW-1185">Reference proteome</keyword>
<evidence type="ECO:0000313" key="2">
    <source>
        <dbReference type="Proteomes" id="UP000535937"/>
    </source>
</evidence>
<name>A0A7W4WBQ0_9GAMM</name>
<dbReference type="RefSeq" id="WP_183458461.1">
    <property type="nucleotide sequence ID" value="NZ_JACHWZ010000006.1"/>
</dbReference>